<dbReference type="Proteomes" id="UP001597045">
    <property type="component" value="Unassembled WGS sequence"/>
</dbReference>
<comment type="caution">
    <text evidence="3">The sequence shown here is derived from an EMBL/GenBank/DDBJ whole genome shotgun (WGS) entry which is preliminary data.</text>
</comment>
<keyword evidence="4" id="KW-1185">Reference proteome</keyword>
<evidence type="ECO:0000256" key="2">
    <source>
        <dbReference type="SAM" id="Phobius"/>
    </source>
</evidence>
<organism evidence="3 4">
    <name type="scientific">Kibdelosporangium lantanae</name>
    <dbReference type="NCBI Taxonomy" id="1497396"/>
    <lineage>
        <taxon>Bacteria</taxon>
        <taxon>Bacillati</taxon>
        <taxon>Actinomycetota</taxon>
        <taxon>Actinomycetes</taxon>
        <taxon>Pseudonocardiales</taxon>
        <taxon>Pseudonocardiaceae</taxon>
        <taxon>Kibdelosporangium</taxon>
    </lineage>
</organism>
<feature type="region of interest" description="Disordered" evidence="1">
    <location>
        <begin position="119"/>
        <end position="145"/>
    </location>
</feature>
<proteinExistence type="predicted"/>
<reference evidence="4" key="1">
    <citation type="journal article" date="2019" name="Int. J. Syst. Evol. Microbiol.">
        <title>The Global Catalogue of Microorganisms (GCM) 10K type strain sequencing project: providing services to taxonomists for standard genome sequencing and annotation.</title>
        <authorList>
            <consortium name="The Broad Institute Genomics Platform"/>
            <consortium name="The Broad Institute Genome Sequencing Center for Infectious Disease"/>
            <person name="Wu L."/>
            <person name="Ma J."/>
        </authorList>
    </citation>
    <scope>NUCLEOTIDE SEQUENCE [LARGE SCALE GENOMIC DNA]</scope>
    <source>
        <strain evidence="4">JCM 31486</strain>
    </source>
</reference>
<accession>A0ABW3M7W7</accession>
<name>A0ABW3M7W7_9PSEU</name>
<keyword evidence="2" id="KW-1133">Transmembrane helix</keyword>
<protein>
    <submittedName>
        <fullName evidence="3">Type VI secretion protein</fullName>
    </submittedName>
</protein>
<gene>
    <name evidence="3" type="ORF">ACFQ1S_11305</name>
</gene>
<keyword evidence="2" id="KW-0812">Transmembrane</keyword>
<keyword evidence="2" id="KW-0472">Membrane</keyword>
<dbReference type="EMBL" id="JBHTIS010000525">
    <property type="protein sequence ID" value="MFD1046108.1"/>
    <property type="molecule type" value="Genomic_DNA"/>
</dbReference>
<feature type="non-terminal residue" evidence="3">
    <location>
        <position position="145"/>
    </location>
</feature>
<evidence type="ECO:0000256" key="1">
    <source>
        <dbReference type="SAM" id="MobiDB-lite"/>
    </source>
</evidence>
<feature type="transmembrane region" description="Helical" evidence="2">
    <location>
        <begin position="15"/>
        <end position="32"/>
    </location>
</feature>
<evidence type="ECO:0000313" key="4">
    <source>
        <dbReference type="Proteomes" id="UP001597045"/>
    </source>
</evidence>
<evidence type="ECO:0000313" key="3">
    <source>
        <dbReference type="EMBL" id="MFD1046108.1"/>
    </source>
</evidence>
<sequence length="145" mass="15804">MTALLDAITPWTTPVLWAIATLTLLMATARVGQQRRMQHGAHIITVLPPPDIDPAGAVTLWSNLIGLLRPRWARHLLGQPHLAFEYVFTQDGVTIRLWVPGTIPVSVIDRAITAAWPGAHTTTQPSIPPLPDRPTGHRGQTLGGR</sequence>